<dbReference type="InterPro" id="IPR027417">
    <property type="entry name" value="P-loop_NTPase"/>
</dbReference>
<dbReference type="PANTHER" id="PTHR24031">
    <property type="entry name" value="RNA HELICASE"/>
    <property type="match status" value="1"/>
</dbReference>
<keyword evidence="1 4" id="KW-0547">Nucleotide-binding</keyword>
<evidence type="ECO:0000256" key="1">
    <source>
        <dbReference type="ARBA" id="ARBA00022741"/>
    </source>
</evidence>
<comment type="function">
    <text evidence="4">RNA helicase.</text>
</comment>
<dbReference type="GO" id="GO:0003723">
    <property type="term" value="F:RNA binding"/>
    <property type="evidence" value="ECO:0007669"/>
    <property type="project" value="UniProtKB-UniRule"/>
</dbReference>
<dbReference type="AlphaFoldDB" id="A0A914Q3V8"/>
<dbReference type="GO" id="GO:0003724">
    <property type="term" value="F:RNA helicase activity"/>
    <property type="evidence" value="ECO:0007669"/>
    <property type="project" value="UniProtKB-EC"/>
</dbReference>
<dbReference type="Gene3D" id="3.40.50.300">
    <property type="entry name" value="P-loop containing nucleotide triphosphate hydrolases"/>
    <property type="match status" value="1"/>
</dbReference>
<evidence type="ECO:0000313" key="6">
    <source>
        <dbReference type="Proteomes" id="UP000887578"/>
    </source>
</evidence>
<dbReference type="InterPro" id="IPR014001">
    <property type="entry name" value="Helicase_ATP-bd"/>
</dbReference>
<feature type="domain" description="Helicase ATP-binding" evidence="5">
    <location>
        <begin position="1"/>
        <end position="146"/>
    </location>
</feature>
<evidence type="ECO:0000259" key="5">
    <source>
        <dbReference type="PROSITE" id="PS51192"/>
    </source>
</evidence>
<evidence type="ECO:0000313" key="7">
    <source>
        <dbReference type="WBParaSite" id="PDA_v2.g25495.t1"/>
    </source>
</evidence>
<reference evidence="7" key="1">
    <citation type="submission" date="2022-11" db="UniProtKB">
        <authorList>
            <consortium name="WormBaseParasite"/>
        </authorList>
    </citation>
    <scope>IDENTIFICATION</scope>
</reference>
<keyword evidence="3 4" id="KW-0067">ATP-binding</keyword>
<proteinExistence type="inferred from homology"/>
<organism evidence="6 7">
    <name type="scientific">Panagrolaimus davidi</name>
    <dbReference type="NCBI Taxonomy" id="227884"/>
    <lineage>
        <taxon>Eukaryota</taxon>
        <taxon>Metazoa</taxon>
        <taxon>Ecdysozoa</taxon>
        <taxon>Nematoda</taxon>
        <taxon>Chromadorea</taxon>
        <taxon>Rhabditida</taxon>
        <taxon>Tylenchina</taxon>
        <taxon>Panagrolaimomorpha</taxon>
        <taxon>Panagrolaimoidea</taxon>
        <taxon>Panagrolaimidae</taxon>
        <taxon>Panagrolaimus</taxon>
    </lineage>
</organism>
<dbReference type="EC" id="3.6.4.13" evidence="4"/>
<comment type="catalytic activity">
    <reaction evidence="4">
        <text>ATP + H2O = ADP + phosphate + H(+)</text>
        <dbReference type="Rhea" id="RHEA:13065"/>
        <dbReference type="ChEBI" id="CHEBI:15377"/>
        <dbReference type="ChEBI" id="CHEBI:15378"/>
        <dbReference type="ChEBI" id="CHEBI:30616"/>
        <dbReference type="ChEBI" id="CHEBI:43474"/>
        <dbReference type="ChEBI" id="CHEBI:456216"/>
        <dbReference type="EC" id="3.6.4.13"/>
    </reaction>
</comment>
<keyword evidence="4" id="KW-0347">Helicase</keyword>
<evidence type="ECO:0000256" key="4">
    <source>
        <dbReference type="RuleBase" id="RU365068"/>
    </source>
</evidence>
<keyword evidence="2 4" id="KW-0378">Hydrolase</keyword>
<dbReference type="SUPFAM" id="SSF52540">
    <property type="entry name" value="P-loop containing nucleoside triphosphate hydrolases"/>
    <property type="match status" value="1"/>
</dbReference>
<sequence>MIIEAKDGSSKTSCFTTLAANIVHKNINLKSGAVVILTPKAEDVYKIQKIVEALIDFPVLAIGGDESRDTKLGLFYPIIVAVPQQFLQFLENKMVSMEDIEMVIISKADLFSEATIQYHLKPIISSTYPSKTQYALFSNKNNSKKMIDCFVGYMKETILVQLGIDQVTLNVGAGIQKYPKSEIKNRRSQSFDENKNYKTVVQNSGLSDSPVIDTI</sequence>
<dbReference type="Pfam" id="PF00270">
    <property type="entry name" value="DEAD"/>
    <property type="match status" value="1"/>
</dbReference>
<keyword evidence="4" id="KW-0694">RNA-binding</keyword>
<comment type="domain">
    <text evidence="4">The Q motif is unique to and characteristic of the DEAD box family of RNA helicases and controls ATP binding and hydrolysis.</text>
</comment>
<evidence type="ECO:0000256" key="2">
    <source>
        <dbReference type="ARBA" id="ARBA00022801"/>
    </source>
</evidence>
<dbReference type="GO" id="GO:0005524">
    <property type="term" value="F:ATP binding"/>
    <property type="evidence" value="ECO:0007669"/>
    <property type="project" value="UniProtKB-UniRule"/>
</dbReference>
<evidence type="ECO:0000256" key="3">
    <source>
        <dbReference type="ARBA" id="ARBA00022840"/>
    </source>
</evidence>
<dbReference type="Proteomes" id="UP000887578">
    <property type="component" value="Unplaced"/>
</dbReference>
<protein>
    <recommendedName>
        <fullName evidence="4">ATP-dependent RNA helicase</fullName>
        <ecNumber evidence="4">3.6.4.13</ecNumber>
    </recommendedName>
</protein>
<dbReference type="WBParaSite" id="PDA_v2.g25495.t1">
    <property type="protein sequence ID" value="PDA_v2.g25495.t1"/>
    <property type="gene ID" value="PDA_v2.g25495"/>
</dbReference>
<comment type="similarity">
    <text evidence="4">Belongs to the DEAD box helicase family.</text>
</comment>
<name>A0A914Q3V8_9BILA</name>
<keyword evidence="6" id="KW-1185">Reference proteome</keyword>
<dbReference type="InterPro" id="IPR011545">
    <property type="entry name" value="DEAD/DEAH_box_helicase_dom"/>
</dbReference>
<accession>A0A914Q3V8</accession>
<dbReference type="PROSITE" id="PS51192">
    <property type="entry name" value="HELICASE_ATP_BIND_1"/>
    <property type="match status" value="1"/>
</dbReference>
<dbReference type="GO" id="GO:0016787">
    <property type="term" value="F:hydrolase activity"/>
    <property type="evidence" value="ECO:0007669"/>
    <property type="project" value="UniProtKB-KW"/>
</dbReference>